<name>A0A1G6HRH9_9BACT</name>
<reference evidence="3 4" key="1">
    <citation type="submission" date="2016-09" db="EMBL/GenBank/DDBJ databases">
        <authorList>
            <person name="Capua I."/>
            <person name="De Benedictis P."/>
            <person name="Joannis T."/>
            <person name="Lombin L.H."/>
            <person name="Cattoli G."/>
        </authorList>
    </citation>
    <scope>NUCLEOTIDE SEQUENCE [LARGE SCALE GENOMIC DNA]</scope>
    <source>
        <strain evidence="3 4">A7P-90m</strain>
    </source>
</reference>
<dbReference type="InterPro" id="IPR011250">
    <property type="entry name" value="OMP/PagP_B-barrel"/>
</dbReference>
<dbReference type="Pfam" id="PF13568">
    <property type="entry name" value="OMP_b-brl_2"/>
    <property type="match status" value="1"/>
</dbReference>
<dbReference type="STRING" id="1640674.SAMN05216323_101248"/>
<gene>
    <name evidence="3" type="ORF">SAMN05216323_101248</name>
</gene>
<dbReference type="OrthoDB" id="977141at2"/>
<dbReference type="EMBL" id="FMYP01000012">
    <property type="protein sequence ID" value="SDB96106.1"/>
    <property type="molecule type" value="Genomic_DNA"/>
</dbReference>
<keyword evidence="4" id="KW-1185">Reference proteome</keyword>
<keyword evidence="1" id="KW-0732">Signal</keyword>
<proteinExistence type="predicted"/>
<evidence type="ECO:0000313" key="4">
    <source>
        <dbReference type="Proteomes" id="UP000199452"/>
    </source>
</evidence>
<feature type="signal peptide" evidence="1">
    <location>
        <begin position="1"/>
        <end position="19"/>
    </location>
</feature>
<dbReference type="InterPro" id="IPR025665">
    <property type="entry name" value="Beta-barrel_OMP_2"/>
</dbReference>
<dbReference type="Proteomes" id="UP000199452">
    <property type="component" value="Unassembled WGS sequence"/>
</dbReference>
<organism evidence="3 4">
    <name type="scientific">Williamwhitmania taraxaci</name>
    <dbReference type="NCBI Taxonomy" id="1640674"/>
    <lineage>
        <taxon>Bacteria</taxon>
        <taxon>Pseudomonadati</taxon>
        <taxon>Bacteroidota</taxon>
        <taxon>Bacteroidia</taxon>
        <taxon>Bacteroidales</taxon>
        <taxon>Williamwhitmaniaceae</taxon>
        <taxon>Williamwhitmania</taxon>
    </lineage>
</organism>
<sequence>MRTIILVVTFCFASLTMSAQVLKIGNREFGFVYAGPKIGLGFSRISNADESFGGSEVKFRTGLELGIVGKIGITDRLSIQPELTFLQRGVKTDNNGFESKYKVSYLSIPVLAKYSLKALGFAKIHAIGGVYSSVRTGGEVEFKDAAGTSTQKLDNSGWRRMDYGFSVGVGAELPKTKGTWVFDIRYDYSIMDVHKSDDTYNSNRTIGASVTYLFDFVDLYKRMKDTKKKTVAAGN</sequence>
<evidence type="ECO:0000259" key="2">
    <source>
        <dbReference type="Pfam" id="PF13568"/>
    </source>
</evidence>
<dbReference type="RefSeq" id="WP_092436492.1">
    <property type="nucleotide sequence ID" value="NZ_FMYP01000012.1"/>
</dbReference>
<evidence type="ECO:0000313" key="3">
    <source>
        <dbReference type="EMBL" id="SDB96106.1"/>
    </source>
</evidence>
<accession>A0A1G6HRH9</accession>
<feature type="chain" id="PRO_5011431934" evidence="1">
    <location>
        <begin position="20"/>
        <end position="235"/>
    </location>
</feature>
<protein>
    <submittedName>
        <fullName evidence="3">Outer membrane protein beta-barrel domain-containing protein</fullName>
    </submittedName>
</protein>
<evidence type="ECO:0000256" key="1">
    <source>
        <dbReference type="SAM" id="SignalP"/>
    </source>
</evidence>
<dbReference type="SUPFAM" id="SSF56925">
    <property type="entry name" value="OMPA-like"/>
    <property type="match status" value="1"/>
</dbReference>
<dbReference type="AlphaFoldDB" id="A0A1G6HRH9"/>
<feature type="domain" description="Outer membrane protein beta-barrel" evidence="2">
    <location>
        <begin position="34"/>
        <end position="194"/>
    </location>
</feature>